<dbReference type="PANTHER" id="PTHR31286">
    <property type="entry name" value="GLYCINE-RICH CELL WALL STRUCTURAL PROTEIN 1.8-LIKE"/>
    <property type="match status" value="1"/>
</dbReference>
<accession>A0A2P5VXB8</accession>
<dbReference type="AlphaFoldDB" id="A0A2P5VXB8"/>
<dbReference type="Proteomes" id="UP000239757">
    <property type="component" value="Unassembled WGS sequence"/>
</dbReference>
<name>A0A2P5VXB8_GOSBA</name>
<dbReference type="EMBL" id="KZ670339">
    <property type="protein sequence ID" value="PPR83483.1"/>
    <property type="molecule type" value="Genomic_DNA"/>
</dbReference>
<gene>
    <name evidence="1" type="ORF">GOBAR_AA37232</name>
</gene>
<evidence type="ECO:0000313" key="1">
    <source>
        <dbReference type="EMBL" id="PPR83483.1"/>
    </source>
</evidence>
<dbReference type="InterPro" id="IPR040256">
    <property type="entry name" value="At4g02000-like"/>
</dbReference>
<sequence length="127" mass="14474">MDTLCENYNPGKSIVEELTPKNVRFRDKEEEVGNGMMIDSPSGQPATWREKLLWIMAFDPSQAYPSVVMAWIRFSALPSYLYNHKIITEIGELVGKVVKLDLNTDSRTRGYFARLAVYVNLETPLVS</sequence>
<evidence type="ECO:0000313" key="2">
    <source>
        <dbReference type="Proteomes" id="UP000239757"/>
    </source>
</evidence>
<proteinExistence type="predicted"/>
<dbReference type="PANTHER" id="PTHR31286:SF173">
    <property type="entry name" value="DUF4283 DOMAIN-CONTAINING PROTEIN"/>
    <property type="match status" value="1"/>
</dbReference>
<reference evidence="1 2" key="1">
    <citation type="submission" date="2015-01" db="EMBL/GenBank/DDBJ databases">
        <title>Genome of allotetraploid Gossypium barbadense reveals genomic plasticity and fiber elongation in cotton evolution.</title>
        <authorList>
            <person name="Chen X."/>
            <person name="Liu X."/>
            <person name="Zhao B."/>
            <person name="Zheng H."/>
            <person name="Hu Y."/>
            <person name="Lu G."/>
            <person name="Yang C."/>
            <person name="Chen J."/>
            <person name="Shan C."/>
            <person name="Zhang L."/>
            <person name="Zhou Y."/>
            <person name="Wang L."/>
            <person name="Guo W."/>
            <person name="Bai Y."/>
            <person name="Ruan J."/>
            <person name="Shangguan X."/>
            <person name="Mao Y."/>
            <person name="Jiang J."/>
            <person name="Zhu Y."/>
            <person name="Lei J."/>
            <person name="Kang H."/>
            <person name="Chen S."/>
            <person name="He X."/>
            <person name="Wang R."/>
            <person name="Wang Y."/>
            <person name="Chen J."/>
            <person name="Wang L."/>
            <person name="Yu S."/>
            <person name="Wang B."/>
            <person name="Wei J."/>
            <person name="Song S."/>
            <person name="Lu X."/>
            <person name="Gao Z."/>
            <person name="Gu W."/>
            <person name="Deng X."/>
            <person name="Ma D."/>
            <person name="Wang S."/>
            <person name="Liang W."/>
            <person name="Fang L."/>
            <person name="Cai C."/>
            <person name="Zhu X."/>
            <person name="Zhou B."/>
            <person name="Zhang Y."/>
            <person name="Chen Z."/>
            <person name="Xu S."/>
            <person name="Zhu R."/>
            <person name="Wang S."/>
            <person name="Zhang T."/>
            <person name="Zhao G."/>
        </authorList>
    </citation>
    <scope>NUCLEOTIDE SEQUENCE [LARGE SCALE GENOMIC DNA]</scope>
    <source>
        <strain evidence="2">cv. Xinhai21</strain>
        <tissue evidence="1">Leaf</tissue>
    </source>
</reference>
<organism evidence="1 2">
    <name type="scientific">Gossypium barbadense</name>
    <name type="common">Sea Island cotton</name>
    <name type="synonym">Hibiscus barbadensis</name>
    <dbReference type="NCBI Taxonomy" id="3634"/>
    <lineage>
        <taxon>Eukaryota</taxon>
        <taxon>Viridiplantae</taxon>
        <taxon>Streptophyta</taxon>
        <taxon>Embryophyta</taxon>
        <taxon>Tracheophyta</taxon>
        <taxon>Spermatophyta</taxon>
        <taxon>Magnoliopsida</taxon>
        <taxon>eudicotyledons</taxon>
        <taxon>Gunneridae</taxon>
        <taxon>Pentapetalae</taxon>
        <taxon>rosids</taxon>
        <taxon>malvids</taxon>
        <taxon>Malvales</taxon>
        <taxon>Malvaceae</taxon>
        <taxon>Malvoideae</taxon>
        <taxon>Gossypium</taxon>
    </lineage>
</organism>
<protein>
    <submittedName>
        <fullName evidence="1">Uncharacterized protein</fullName>
    </submittedName>
</protein>
<dbReference type="OrthoDB" id="1000327at2759"/>